<keyword evidence="4" id="KW-0274">FAD</keyword>
<dbReference type="SUPFAM" id="SSF51905">
    <property type="entry name" value="FAD/NAD(P)-binding domain"/>
    <property type="match status" value="1"/>
</dbReference>
<evidence type="ECO:0000256" key="1">
    <source>
        <dbReference type="ARBA" id="ARBA00001974"/>
    </source>
</evidence>
<name>A0A9J6ERW1_RHIMP</name>
<dbReference type="InterPro" id="IPR000172">
    <property type="entry name" value="GMC_OxRdtase_N"/>
</dbReference>
<dbReference type="AlphaFoldDB" id="A0A9J6ERW1"/>
<evidence type="ECO:0000256" key="4">
    <source>
        <dbReference type="ARBA" id="ARBA00022827"/>
    </source>
</evidence>
<comment type="caution">
    <text evidence="7">The sequence shown here is derived from an EMBL/GenBank/DDBJ whole genome shotgun (WGS) entry which is preliminary data.</text>
</comment>
<feature type="transmembrane region" description="Helical" evidence="5">
    <location>
        <begin position="12"/>
        <end position="35"/>
    </location>
</feature>
<dbReference type="Proteomes" id="UP000821866">
    <property type="component" value="Chromosome 10"/>
</dbReference>
<dbReference type="PANTHER" id="PTHR11552">
    <property type="entry name" value="GLUCOSE-METHANOL-CHOLINE GMC OXIDOREDUCTASE"/>
    <property type="match status" value="1"/>
</dbReference>
<evidence type="ECO:0000259" key="6">
    <source>
        <dbReference type="PROSITE" id="PS00624"/>
    </source>
</evidence>
<dbReference type="GO" id="GO:0050660">
    <property type="term" value="F:flavin adenine dinucleotide binding"/>
    <property type="evidence" value="ECO:0007669"/>
    <property type="project" value="InterPro"/>
</dbReference>
<feature type="domain" description="Glucose-methanol-choline oxidoreductase N-terminal" evidence="6">
    <location>
        <begin position="308"/>
        <end position="322"/>
    </location>
</feature>
<dbReference type="PROSITE" id="PS00624">
    <property type="entry name" value="GMC_OXRED_2"/>
    <property type="match status" value="1"/>
</dbReference>
<dbReference type="VEuPathDB" id="VectorBase:LOC119179093"/>
<dbReference type="InterPro" id="IPR012132">
    <property type="entry name" value="GMC_OxRdtase"/>
</dbReference>
<dbReference type="PANTHER" id="PTHR11552:SF147">
    <property type="entry name" value="CHOLINE DEHYDROGENASE, MITOCHONDRIAL"/>
    <property type="match status" value="1"/>
</dbReference>
<reference evidence="7" key="2">
    <citation type="submission" date="2021-09" db="EMBL/GenBank/DDBJ databases">
        <authorList>
            <person name="Jia N."/>
            <person name="Wang J."/>
            <person name="Shi W."/>
            <person name="Du L."/>
            <person name="Sun Y."/>
            <person name="Zhan W."/>
            <person name="Jiang J."/>
            <person name="Wang Q."/>
            <person name="Zhang B."/>
            <person name="Ji P."/>
            <person name="Sakyi L.B."/>
            <person name="Cui X."/>
            <person name="Yuan T."/>
            <person name="Jiang B."/>
            <person name="Yang W."/>
            <person name="Lam T.T.-Y."/>
            <person name="Chang Q."/>
            <person name="Ding S."/>
            <person name="Wang X."/>
            <person name="Zhu J."/>
            <person name="Ruan X."/>
            <person name="Zhao L."/>
            <person name="Wei J."/>
            <person name="Que T."/>
            <person name="Du C."/>
            <person name="Cheng J."/>
            <person name="Dai P."/>
            <person name="Han X."/>
            <person name="Huang E."/>
            <person name="Gao Y."/>
            <person name="Liu J."/>
            <person name="Shao H."/>
            <person name="Ye R."/>
            <person name="Li L."/>
            <person name="Wei W."/>
            <person name="Wang X."/>
            <person name="Wang C."/>
            <person name="Huo Q."/>
            <person name="Li W."/>
            <person name="Guo W."/>
            <person name="Chen H."/>
            <person name="Chen S."/>
            <person name="Zhou L."/>
            <person name="Zhou L."/>
            <person name="Ni X."/>
            <person name="Tian J."/>
            <person name="Zhou Y."/>
            <person name="Sheng Y."/>
            <person name="Liu T."/>
            <person name="Pan Y."/>
            <person name="Xia L."/>
            <person name="Li J."/>
            <person name="Zhao F."/>
            <person name="Cao W."/>
        </authorList>
    </citation>
    <scope>NUCLEOTIDE SEQUENCE</scope>
    <source>
        <strain evidence="7">Rmic-2018</strain>
        <tissue evidence="7">Larvae</tissue>
    </source>
</reference>
<keyword evidence="5" id="KW-1133">Transmembrane helix</keyword>
<sequence length="356" mass="40235">MLLDFFWDTLGNLLSFFTFGFEPLFTFLGILVSIFQLVNLPTDFAVDTRVLHDRYDYVIVGGGSAGCVLANRLSADPTRTVLLIEAGGMEDAFAQVPLFAPLLIGDKFDWKYLPEQQENACLSMKDQRCPWARGKAMGGSSAINFMFYVRGNRRDYDIWRDKFGAYGWSYDDVLPHFKNIETSRVPDHDESYRGTTGETPVVYANSHTRLSEAFLEACKENGYPIIDYNGRSQAGCSRLQANMLNGERCSASKSFITPILHRRNLHISVHSHATKVLFDGKRAFGIRFANKRKVYEVNATREVLISAGAVASPQLLLLSGIGPRHDLEKLQPFPRHVVWEVKEVVLMRDHAIVSRR</sequence>
<evidence type="ECO:0000256" key="3">
    <source>
        <dbReference type="ARBA" id="ARBA00022630"/>
    </source>
</evidence>
<protein>
    <recommendedName>
        <fullName evidence="6">Glucose-methanol-choline oxidoreductase N-terminal domain-containing protein</fullName>
    </recommendedName>
</protein>
<dbReference type="InterPro" id="IPR036188">
    <property type="entry name" value="FAD/NAD-bd_sf"/>
</dbReference>
<comment type="similarity">
    <text evidence="2">Belongs to the GMC oxidoreductase family.</text>
</comment>
<keyword evidence="5" id="KW-0472">Membrane</keyword>
<dbReference type="EMBL" id="JABSTU010000002">
    <property type="protein sequence ID" value="KAH8036792.1"/>
    <property type="molecule type" value="Genomic_DNA"/>
</dbReference>
<evidence type="ECO:0000313" key="7">
    <source>
        <dbReference type="EMBL" id="KAH8036792.1"/>
    </source>
</evidence>
<keyword evidence="5" id="KW-0812">Transmembrane</keyword>
<dbReference type="Gene3D" id="3.50.50.60">
    <property type="entry name" value="FAD/NAD(P)-binding domain"/>
    <property type="match status" value="2"/>
</dbReference>
<dbReference type="Pfam" id="PF00732">
    <property type="entry name" value="GMC_oxred_N"/>
    <property type="match status" value="1"/>
</dbReference>
<organism evidence="7 8">
    <name type="scientific">Rhipicephalus microplus</name>
    <name type="common">Cattle tick</name>
    <name type="synonym">Boophilus microplus</name>
    <dbReference type="NCBI Taxonomy" id="6941"/>
    <lineage>
        <taxon>Eukaryota</taxon>
        <taxon>Metazoa</taxon>
        <taxon>Ecdysozoa</taxon>
        <taxon>Arthropoda</taxon>
        <taxon>Chelicerata</taxon>
        <taxon>Arachnida</taxon>
        <taxon>Acari</taxon>
        <taxon>Parasitiformes</taxon>
        <taxon>Ixodida</taxon>
        <taxon>Ixodoidea</taxon>
        <taxon>Ixodidae</taxon>
        <taxon>Rhipicephalinae</taxon>
        <taxon>Rhipicephalus</taxon>
        <taxon>Boophilus</taxon>
    </lineage>
</organism>
<dbReference type="GO" id="GO:0016614">
    <property type="term" value="F:oxidoreductase activity, acting on CH-OH group of donors"/>
    <property type="evidence" value="ECO:0007669"/>
    <property type="project" value="InterPro"/>
</dbReference>
<keyword evidence="8" id="KW-1185">Reference proteome</keyword>
<proteinExistence type="inferred from homology"/>
<comment type="cofactor">
    <cofactor evidence="1">
        <name>FAD</name>
        <dbReference type="ChEBI" id="CHEBI:57692"/>
    </cofactor>
</comment>
<evidence type="ECO:0000313" key="8">
    <source>
        <dbReference type="Proteomes" id="UP000821866"/>
    </source>
</evidence>
<gene>
    <name evidence="7" type="ORF">HPB51_005747</name>
</gene>
<reference evidence="7" key="1">
    <citation type="journal article" date="2020" name="Cell">
        <title>Large-Scale Comparative Analyses of Tick Genomes Elucidate Their Genetic Diversity and Vector Capacities.</title>
        <authorList>
            <consortium name="Tick Genome and Microbiome Consortium (TIGMIC)"/>
            <person name="Jia N."/>
            <person name="Wang J."/>
            <person name="Shi W."/>
            <person name="Du L."/>
            <person name="Sun Y."/>
            <person name="Zhan W."/>
            <person name="Jiang J.F."/>
            <person name="Wang Q."/>
            <person name="Zhang B."/>
            <person name="Ji P."/>
            <person name="Bell-Sakyi L."/>
            <person name="Cui X.M."/>
            <person name="Yuan T.T."/>
            <person name="Jiang B.G."/>
            <person name="Yang W.F."/>
            <person name="Lam T.T."/>
            <person name="Chang Q.C."/>
            <person name="Ding S.J."/>
            <person name="Wang X.J."/>
            <person name="Zhu J.G."/>
            <person name="Ruan X.D."/>
            <person name="Zhao L."/>
            <person name="Wei J.T."/>
            <person name="Ye R.Z."/>
            <person name="Que T.C."/>
            <person name="Du C.H."/>
            <person name="Zhou Y.H."/>
            <person name="Cheng J.X."/>
            <person name="Dai P.F."/>
            <person name="Guo W.B."/>
            <person name="Han X.H."/>
            <person name="Huang E.J."/>
            <person name="Li L.F."/>
            <person name="Wei W."/>
            <person name="Gao Y.C."/>
            <person name="Liu J.Z."/>
            <person name="Shao H.Z."/>
            <person name="Wang X."/>
            <person name="Wang C.C."/>
            <person name="Yang T.C."/>
            <person name="Huo Q.B."/>
            <person name="Li W."/>
            <person name="Chen H.Y."/>
            <person name="Chen S.E."/>
            <person name="Zhou L.G."/>
            <person name="Ni X.B."/>
            <person name="Tian J.H."/>
            <person name="Sheng Y."/>
            <person name="Liu T."/>
            <person name="Pan Y.S."/>
            <person name="Xia L.Y."/>
            <person name="Li J."/>
            <person name="Zhao F."/>
            <person name="Cao W.C."/>
        </authorList>
    </citation>
    <scope>NUCLEOTIDE SEQUENCE</scope>
    <source>
        <strain evidence="7">Rmic-2018</strain>
    </source>
</reference>
<keyword evidence="3" id="KW-0285">Flavoprotein</keyword>
<accession>A0A9J6ERW1</accession>
<evidence type="ECO:0000256" key="5">
    <source>
        <dbReference type="SAM" id="Phobius"/>
    </source>
</evidence>
<evidence type="ECO:0000256" key="2">
    <source>
        <dbReference type="ARBA" id="ARBA00010790"/>
    </source>
</evidence>